<keyword evidence="2" id="KW-1185">Reference proteome</keyword>
<dbReference type="EMBL" id="RDQH01000340">
    <property type="protein sequence ID" value="RXH76277.1"/>
    <property type="molecule type" value="Genomic_DNA"/>
</dbReference>
<protein>
    <submittedName>
        <fullName evidence="1">Uncharacterized protein</fullName>
    </submittedName>
</protein>
<name>A0A498I2X2_MALDO</name>
<dbReference type="Proteomes" id="UP000290289">
    <property type="component" value="Chromosome 14"/>
</dbReference>
<organism evidence="1 2">
    <name type="scientific">Malus domestica</name>
    <name type="common">Apple</name>
    <name type="synonym">Pyrus malus</name>
    <dbReference type="NCBI Taxonomy" id="3750"/>
    <lineage>
        <taxon>Eukaryota</taxon>
        <taxon>Viridiplantae</taxon>
        <taxon>Streptophyta</taxon>
        <taxon>Embryophyta</taxon>
        <taxon>Tracheophyta</taxon>
        <taxon>Spermatophyta</taxon>
        <taxon>Magnoliopsida</taxon>
        <taxon>eudicotyledons</taxon>
        <taxon>Gunneridae</taxon>
        <taxon>Pentapetalae</taxon>
        <taxon>rosids</taxon>
        <taxon>fabids</taxon>
        <taxon>Rosales</taxon>
        <taxon>Rosaceae</taxon>
        <taxon>Amygdaloideae</taxon>
        <taxon>Maleae</taxon>
        <taxon>Malus</taxon>
    </lineage>
</organism>
<evidence type="ECO:0000313" key="1">
    <source>
        <dbReference type="EMBL" id="RXH76277.1"/>
    </source>
</evidence>
<comment type="caution">
    <text evidence="1">The sequence shown here is derived from an EMBL/GenBank/DDBJ whole genome shotgun (WGS) entry which is preliminary data.</text>
</comment>
<accession>A0A498I2X2</accession>
<reference evidence="1 2" key="1">
    <citation type="submission" date="2018-10" db="EMBL/GenBank/DDBJ databases">
        <title>A high-quality apple genome assembly.</title>
        <authorList>
            <person name="Hu J."/>
        </authorList>
    </citation>
    <scope>NUCLEOTIDE SEQUENCE [LARGE SCALE GENOMIC DNA]</scope>
    <source>
        <strain evidence="2">cv. HFTH1</strain>
        <tissue evidence="1">Young leaf</tissue>
    </source>
</reference>
<sequence>MVSEPGSGPVLYYHVMGGSPWHRISLTCDPPIRFHVRGHVELPHWLEKETKKSLNILTS</sequence>
<proteinExistence type="predicted"/>
<dbReference type="AlphaFoldDB" id="A0A498I2X2"/>
<gene>
    <name evidence="1" type="ORF">DVH24_019165</name>
</gene>
<evidence type="ECO:0000313" key="2">
    <source>
        <dbReference type="Proteomes" id="UP000290289"/>
    </source>
</evidence>